<organism evidence="3 4">
    <name type="scientific">Candidatus Syntrophocurvum alkaliphilum</name>
    <dbReference type="NCBI Taxonomy" id="2293317"/>
    <lineage>
        <taxon>Bacteria</taxon>
        <taxon>Bacillati</taxon>
        <taxon>Bacillota</taxon>
        <taxon>Clostridia</taxon>
        <taxon>Eubacteriales</taxon>
        <taxon>Syntrophomonadaceae</taxon>
        <taxon>Candidatus Syntrophocurvum</taxon>
    </lineage>
</organism>
<name>A0A6I6DEI7_9FIRM</name>
<accession>A0A6I6DEI7</accession>
<proteinExistence type="predicted"/>
<dbReference type="EMBL" id="CP046457">
    <property type="protein sequence ID" value="QGU00862.1"/>
    <property type="molecule type" value="Genomic_DNA"/>
</dbReference>
<keyword evidence="4" id="KW-1185">Reference proteome</keyword>
<evidence type="ECO:0000313" key="3">
    <source>
        <dbReference type="EMBL" id="QGU00862.1"/>
    </source>
</evidence>
<dbReference type="AlphaFoldDB" id="A0A6I6DEI7"/>
<dbReference type="RefSeq" id="WP_156204606.1">
    <property type="nucleotide sequence ID" value="NZ_CP046457.1"/>
</dbReference>
<dbReference type="InterPro" id="IPR007390">
    <property type="entry name" value="Spore_V_R"/>
</dbReference>
<evidence type="ECO:0000313" key="4">
    <source>
        <dbReference type="Proteomes" id="UP000426444"/>
    </source>
</evidence>
<dbReference type="OrthoDB" id="9784270at2"/>
<dbReference type="PANTHER" id="PTHR30029:SF2">
    <property type="entry name" value="STAGE V SPORULATION PROTEIN R"/>
    <property type="match status" value="1"/>
</dbReference>
<dbReference type="InterPro" id="IPR057008">
    <property type="entry name" value="SpoVR-like_C"/>
</dbReference>
<evidence type="ECO:0000259" key="2">
    <source>
        <dbReference type="Pfam" id="PF24755"/>
    </source>
</evidence>
<protein>
    <submittedName>
        <fullName evidence="3">SpoVR-like protein</fullName>
    </submittedName>
</protein>
<sequence>MKEINYWNEKIEDMVKNYGLDCYPQEFEICSYEEMLSWEAYLGMPARYPHWSFGKAYERKKTFYRYNLAGLPYELVINSNPCLAYLMKDNTLLLQILTMAHVYGHNDFFKNNRLFREGTRAEFTIEMFKSNARRIREYVSDPSIGYTRVERILDVAHALRLQITRTVGEKILSEEEKRQKQIDKIYPVKGTNPLLEPKKPKPEIDMNKLPIEPEEDLLLFLINYADLDEWEKDIIRIVREESLYFLPQIETKIMNEGWASYWHYKILKNLDLPESLYIEFLKRHNQVIRTFEGGLNPYHIGFKIFEYIDNNSLAQNEIFNIRETERDSSFIRRYLNRELCEELKLFEYRKRSRDYIITEVADNEGWKEIRDNLATNVGIQAVPNIKVIDVNKKDNILLLEHEWDGRELQLEFAHETLKYIARLWGGNVRLKTIVRASYQILESDGT</sequence>
<dbReference type="Pfam" id="PF04293">
    <property type="entry name" value="SpoVR"/>
    <property type="match status" value="1"/>
</dbReference>
<feature type="domain" description="SpoVR-like C-terminal" evidence="2">
    <location>
        <begin position="383"/>
        <end position="433"/>
    </location>
</feature>
<evidence type="ECO:0000259" key="1">
    <source>
        <dbReference type="Pfam" id="PF04293"/>
    </source>
</evidence>
<dbReference type="KEGG" id="salq:SYNTR_2268"/>
<dbReference type="Pfam" id="PF24755">
    <property type="entry name" value="SpoVR_C"/>
    <property type="match status" value="1"/>
</dbReference>
<dbReference type="InterPro" id="IPR056174">
    <property type="entry name" value="SpoVR_N"/>
</dbReference>
<reference evidence="4" key="1">
    <citation type="journal article" date="2019" name="Microbiology">
        <title>Complete Genome Sequence of an Uncultured Bacterium of the Candidate Phylum Bipolaricaulota.</title>
        <authorList>
            <person name="Kadnikov V.V."/>
            <person name="Mardanov A.V."/>
            <person name="Beletsky A.V."/>
            <person name="Frank Y.A."/>
            <person name="Karnachuk O.V."/>
            <person name="Ravin N.V."/>
        </authorList>
    </citation>
    <scope>NUCLEOTIDE SEQUENCE [LARGE SCALE GENOMIC DNA]</scope>
</reference>
<feature type="domain" description="SpoVR protein-like N-terminal" evidence="1">
    <location>
        <begin position="1"/>
        <end position="379"/>
    </location>
</feature>
<gene>
    <name evidence="3" type="ORF">SYNTR_2268</name>
</gene>
<dbReference type="Proteomes" id="UP000426444">
    <property type="component" value="Chromosome"/>
</dbReference>
<dbReference type="PANTHER" id="PTHR30029">
    <property type="entry name" value="STAGE V SPORULATION PROTEIN R"/>
    <property type="match status" value="1"/>
</dbReference>